<dbReference type="SUPFAM" id="SSF69618">
    <property type="entry name" value="HemD-like"/>
    <property type="match status" value="1"/>
</dbReference>
<dbReference type="PANTHER" id="PTHR40082:SF1">
    <property type="entry name" value="BLR5956 PROTEIN"/>
    <property type="match status" value="1"/>
</dbReference>
<dbReference type="CDD" id="cd06578">
    <property type="entry name" value="HemD"/>
    <property type="match status" value="1"/>
</dbReference>
<reference evidence="2 3" key="1">
    <citation type="submission" date="2021-02" db="EMBL/GenBank/DDBJ databases">
        <title>Draft genome and description of Leucobacter sp nov strain Marseille-Q4368.</title>
        <authorList>
            <person name="Boxberger M."/>
            <person name="La Scola B."/>
        </authorList>
    </citation>
    <scope>NUCLEOTIDE SEQUENCE [LARGE SCALE GENOMIC DNA]</scope>
    <source>
        <strain evidence="2 3">Marseille-Q4368</strain>
    </source>
</reference>
<dbReference type="InterPro" id="IPR036108">
    <property type="entry name" value="4pyrrol_syn_uPrphyn_synt_sf"/>
</dbReference>
<proteinExistence type="predicted"/>
<dbReference type="PANTHER" id="PTHR40082">
    <property type="entry name" value="BLR5956 PROTEIN"/>
    <property type="match status" value="1"/>
</dbReference>
<keyword evidence="3" id="KW-1185">Reference proteome</keyword>
<name>A0ABS5M5I1_9MICO</name>
<dbReference type="Proteomes" id="UP000811492">
    <property type="component" value="Unassembled WGS sequence"/>
</dbReference>
<dbReference type="Gene3D" id="3.40.50.10090">
    <property type="match status" value="2"/>
</dbReference>
<evidence type="ECO:0000259" key="1">
    <source>
        <dbReference type="Pfam" id="PF02602"/>
    </source>
</evidence>
<evidence type="ECO:0000313" key="3">
    <source>
        <dbReference type="Proteomes" id="UP000811492"/>
    </source>
</evidence>
<comment type="caution">
    <text evidence="2">The sequence shown here is derived from an EMBL/GenBank/DDBJ whole genome shotgun (WGS) entry which is preliminary data.</text>
</comment>
<dbReference type="Pfam" id="PF02602">
    <property type="entry name" value="HEM4"/>
    <property type="match status" value="1"/>
</dbReference>
<dbReference type="RefSeq" id="WP_211649103.1">
    <property type="nucleotide sequence ID" value="NZ_JAFEVO010000001.1"/>
</dbReference>
<dbReference type="InterPro" id="IPR039793">
    <property type="entry name" value="UROS/Hem4"/>
</dbReference>
<dbReference type="InterPro" id="IPR003754">
    <property type="entry name" value="4pyrrol_synth_uPrphyn_synth"/>
</dbReference>
<protein>
    <submittedName>
        <fullName evidence="2">Uroporphyrinogen-III synthase</fullName>
    </submittedName>
</protein>
<evidence type="ECO:0000313" key="2">
    <source>
        <dbReference type="EMBL" id="MBS3182100.1"/>
    </source>
</evidence>
<gene>
    <name evidence="2" type="ORF">JSQ98_07825</name>
</gene>
<accession>A0ABS5M5I1</accession>
<organism evidence="2 3">
    <name type="scientific">Leucobacter manosquensis</name>
    <dbReference type="NCBI Taxonomy" id="2810611"/>
    <lineage>
        <taxon>Bacteria</taxon>
        <taxon>Bacillati</taxon>
        <taxon>Actinomycetota</taxon>
        <taxon>Actinomycetes</taxon>
        <taxon>Micrococcales</taxon>
        <taxon>Microbacteriaceae</taxon>
        <taxon>Leucobacter</taxon>
    </lineage>
</organism>
<feature type="domain" description="Tetrapyrrole biosynthesis uroporphyrinogen III synthase" evidence="1">
    <location>
        <begin position="36"/>
        <end position="262"/>
    </location>
</feature>
<sequence length="279" mass="28353">MTDADRAGLADRADRAGLAGVRVLITRGGAAGERDAAEVRGLGGEPLLAPLTDIAPPADSGPLRDAAAAWNRGDYDWLLMTSANAADAFAAAGARALQSDTPAASSARIAAVGPATADALRAHGLDPDLVPPADYSAVGLAAALLELPLDGSLRFLLPVSELADRTLETALQGAGHRVDRVTAYRTLPASRDTAIEERVARGEIDVILVLSGSGAHEVARRFAPLPPGVRLAAIGAPSARALAEHGLVADIVAEPHTVSNLLDRVALTSFPSTSGGSPA</sequence>
<dbReference type="EMBL" id="JAFEVO010000001">
    <property type="protein sequence ID" value="MBS3182100.1"/>
    <property type="molecule type" value="Genomic_DNA"/>
</dbReference>